<dbReference type="VEuPathDB" id="FungiDB:AB675_3424"/>
<keyword evidence="3" id="KW-1185">Reference proteome</keyword>
<evidence type="ECO:0000256" key="1">
    <source>
        <dbReference type="SAM" id="MobiDB-lite"/>
    </source>
</evidence>
<evidence type="ECO:0000313" key="2">
    <source>
        <dbReference type="EMBL" id="KPI39682.1"/>
    </source>
</evidence>
<evidence type="ECO:0000313" key="3">
    <source>
        <dbReference type="Proteomes" id="UP000038010"/>
    </source>
</evidence>
<proteinExistence type="predicted"/>
<dbReference type="GeneID" id="28735353"/>
<dbReference type="EMBL" id="LFJN01000014">
    <property type="protein sequence ID" value="KPI39682.1"/>
    <property type="molecule type" value="Genomic_DNA"/>
</dbReference>
<accession>A0A0N1H8J4</accession>
<organism evidence="2 3">
    <name type="scientific">Cyphellophora attinorum</name>
    <dbReference type="NCBI Taxonomy" id="1664694"/>
    <lineage>
        <taxon>Eukaryota</taxon>
        <taxon>Fungi</taxon>
        <taxon>Dikarya</taxon>
        <taxon>Ascomycota</taxon>
        <taxon>Pezizomycotina</taxon>
        <taxon>Eurotiomycetes</taxon>
        <taxon>Chaetothyriomycetidae</taxon>
        <taxon>Chaetothyriales</taxon>
        <taxon>Cyphellophoraceae</taxon>
        <taxon>Cyphellophora</taxon>
    </lineage>
</organism>
<sequence>MDTTEAAPTSPKPASDAGSHKPGKLSSLKAKIKKLLASQKEMIKDNQNYR</sequence>
<gene>
    <name evidence="2" type="ORF">AB675_3424</name>
</gene>
<protein>
    <submittedName>
        <fullName evidence="2">Uncharacterized protein</fullName>
    </submittedName>
</protein>
<dbReference type="RefSeq" id="XP_017999645.1">
    <property type="nucleotide sequence ID" value="XM_018143473.1"/>
</dbReference>
<name>A0A0N1H8J4_9EURO</name>
<dbReference type="AlphaFoldDB" id="A0A0N1H8J4"/>
<reference evidence="2 3" key="1">
    <citation type="submission" date="2015-06" db="EMBL/GenBank/DDBJ databases">
        <title>Draft genome of the ant-associated black yeast Phialophora attae CBS 131958.</title>
        <authorList>
            <person name="Moreno L.F."/>
            <person name="Stielow B.J."/>
            <person name="de Hoog S."/>
            <person name="Vicente V.A."/>
            <person name="Weiss V.A."/>
            <person name="de Vries M."/>
            <person name="Cruz L.M."/>
            <person name="Souza E.M."/>
        </authorList>
    </citation>
    <scope>NUCLEOTIDE SEQUENCE [LARGE SCALE GENOMIC DNA]</scope>
    <source>
        <strain evidence="2 3">CBS 131958</strain>
    </source>
</reference>
<comment type="caution">
    <text evidence="2">The sequence shown here is derived from an EMBL/GenBank/DDBJ whole genome shotgun (WGS) entry which is preliminary data.</text>
</comment>
<feature type="region of interest" description="Disordered" evidence="1">
    <location>
        <begin position="1"/>
        <end position="26"/>
    </location>
</feature>
<dbReference type="Proteomes" id="UP000038010">
    <property type="component" value="Unassembled WGS sequence"/>
</dbReference>